<accession>A0ABQ3BTP0</accession>
<organism evidence="2 3">
    <name type="scientific">Cognatilysobacter xinjiangensis</name>
    <dbReference type="NCBI Taxonomy" id="546892"/>
    <lineage>
        <taxon>Bacteria</taxon>
        <taxon>Pseudomonadati</taxon>
        <taxon>Pseudomonadota</taxon>
        <taxon>Gammaproteobacteria</taxon>
        <taxon>Lysobacterales</taxon>
        <taxon>Lysobacteraceae</taxon>
        <taxon>Cognatilysobacter</taxon>
    </lineage>
</organism>
<keyword evidence="3" id="KW-1185">Reference proteome</keyword>
<sequence>MPVEVRDLPVFARRLRFLRERAGLTQRELGRRIGMQENAASPRINQYESGTHVPRLETAQALAKELKVPVAYLFADGERLARMILAYSQLSAAEQEAILREIERGNRVG</sequence>
<evidence type="ECO:0000313" key="2">
    <source>
        <dbReference type="EMBL" id="GGZ57153.1"/>
    </source>
</evidence>
<proteinExistence type="predicted"/>
<dbReference type="Proteomes" id="UP000643403">
    <property type="component" value="Unassembled WGS sequence"/>
</dbReference>
<gene>
    <name evidence="2" type="ORF">GCM10008101_08330</name>
</gene>
<dbReference type="InterPro" id="IPR001387">
    <property type="entry name" value="Cro/C1-type_HTH"/>
</dbReference>
<name>A0ABQ3BTP0_9GAMM</name>
<dbReference type="InterPro" id="IPR052345">
    <property type="entry name" value="Rad_response_metalloprotease"/>
</dbReference>
<dbReference type="InterPro" id="IPR010982">
    <property type="entry name" value="Lambda_DNA-bd_dom_sf"/>
</dbReference>
<dbReference type="CDD" id="cd00093">
    <property type="entry name" value="HTH_XRE"/>
    <property type="match status" value="1"/>
</dbReference>
<feature type="domain" description="HTH cro/C1-type" evidence="1">
    <location>
        <begin position="15"/>
        <end position="73"/>
    </location>
</feature>
<dbReference type="PROSITE" id="PS50943">
    <property type="entry name" value="HTH_CROC1"/>
    <property type="match status" value="1"/>
</dbReference>
<dbReference type="SUPFAM" id="SSF47413">
    <property type="entry name" value="lambda repressor-like DNA-binding domains"/>
    <property type="match status" value="1"/>
</dbReference>
<comment type="caution">
    <text evidence="2">The sequence shown here is derived from an EMBL/GenBank/DDBJ whole genome shotgun (WGS) entry which is preliminary data.</text>
</comment>
<dbReference type="RefSeq" id="WP_189447109.1">
    <property type="nucleotide sequence ID" value="NZ_BMXY01000001.1"/>
</dbReference>
<dbReference type="SMART" id="SM00530">
    <property type="entry name" value="HTH_XRE"/>
    <property type="match status" value="1"/>
</dbReference>
<reference evidence="3" key="1">
    <citation type="journal article" date="2019" name="Int. J. Syst. Evol. Microbiol.">
        <title>The Global Catalogue of Microorganisms (GCM) 10K type strain sequencing project: providing services to taxonomists for standard genome sequencing and annotation.</title>
        <authorList>
            <consortium name="The Broad Institute Genomics Platform"/>
            <consortium name="The Broad Institute Genome Sequencing Center for Infectious Disease"/>
            <person name="Wu L."/>
            <person name="Ma J."/>
        </authorList>
    </citation>
    <scope>NUCLEOTIDE SEQUENCE [LARGE SCALE GENOMIC DNA]</scope>
    <source>
        <strain evidence="3">KCTC 22558</strain>
    </source>
</reference>
<dbReference type="EMBL" id="BMXY01000001">
    <property type="protein sequence ID" value="GGZ57153.1"/>
    <property type="molecule type" value="Genomic_DNA"/>
</dbReference>
<protein>
    <submittedName>
        <fullName evidence="2">Transcriptional regulator</fullName>
    </submittedName>
</protein>
<dbReference type="PANTHER" id="PTHR43236">
    <property type="entry name" value="ANTITOXIN HIGA1"/>
    <property type="match status" value="1"/>
</dbReference>
<dbReference type="Gene3D" id="1.10.260.40">
    <property type="entry name" value="lambda repressor-like DNA-binding domains"/>
    <property type="match status" value="1"/>
</dbReference>
<dbReference type="Pfam" id="PF01381">
    <property type="entry name" value="HTH_3"/>
    <property type="match status" value="1"/>
</dbReference>
<evidence type="ECO:0000313" key="3">
    <source>
        <dbReference type="Proteomes" id="UP000643403"/>
    </source>
</evidence>
<evidence type="ECO:0000259" key="1">
    <source>
        <dbReference type="PROSITE" id="PS50943"/>
    </source>
</evidence>
<dbReference type="PANTHER" id="PTHR43236:SF1">
    <property type="entry name" value="BLL7220 PROTEIN"/>
    <property type="match status" value="1"/>
</dbReference>